<gene>
    <name evidence="1" type="ORF">GLAREA_08164</name>
</gene>
<dbReference type="RefSeq" id="XP_008088401.1">
    <property type="nucleotide sequence ID" value="XM_008090210.1"/>
</dbReference>
<keyword evidence="1" id="KW-0489">Methyltransferase</keyword>
<keyword evidence="2" id="KW-1185">Reference proteome</keyword>
<evidence type="ECO:0000313" key="1">
    <source>
        <dbReference type="EMBL" id="EPE24313.1"/>
    </source>
</evidence>
<accession>S3DCD3</accession>
<dbReference type="KEGG" id="glz:GLAREA_08164"/>
<dbReference type="GO" id="GO:0032259">
    <property type="term" value="P:methylation"/>
    <property type="evidence" value="ECO:0007669"/>
    <property type="project" value="UniProtKB-KW"/>
</dbReference>
<name>S3DCD3_GLAL2</name>
<dbReference type="GeneID" id="19467214"/>
<dbReference type="OrthoDB" id="184880at2759"/>
<protein>
    <submittedName>
        <fullName evidence="1">S-adenosyl-L-methionine-dependent methyltransferase</fullName>
    </submittedName>
</protein>
<dbReference type="SUPFAM" id="SSF53335">
    <property type="entry name" value="S-adenosyl-L-methionine-dependent methyltransferases"/>
    <property type="match status" value="1"/>
</dbReference>
<dbReference type="AlphaFoldDB" id="S3DCD3"/>
<dbReference type="eggNOG" id="ENOG502SNAB">
    <property type="taxonomic scope" value="Eukaryota"/>
</dbReference>
<sequence>MNFKADEEKMPCVTQTEDELVVSEPATVENRYLLSRGYSSNIRVNTQHYLWKEGLYLLHPSIPINGENLRVAEIGVGTGIWLSEMARILPGSAQLDGFDVSHAQCPPSKFLPSNVSLYIHNCLEDPPSDLLEQYDIIHIQMFNSVVENNDPEPVVRNMVKMLKPGGYISWSEFDFATWKTISSTGDKPSDSLDRLLWYNATAGNTKPVNFLATHWPLELPEIYARNNLSEIVTERAPFATDVAAYMLDTFLLAAEELSFNVLDHLGGGQGDVARDLIKQVERERRDITIQLDRLIAVGRRSRRKLILHIYPTAFPVFPRCKIPKKKVNINKAAPRRVSKAAVETRTRKLSRKALKVLKNKGYNKVEEPSLNNKDTI</sequence>
<keyword evidence="1" id="KW-0808">Transferase</keyword>
<dbReference type="CDD" id="cd02440">
    <property type="entry name" value="AdoMet_MTases"/>
    <property type="match status" value="1"/>
</dbReference>
<reference evidence="1 2" key="1">
    <citation type="journal article" date="2013" name="BMC Genomics">
        <title>Genomics-driven discovery of the pneumocandin biosynthetic gene cluster in the fungus Glarea lozoyensis.</title>
        <authorList>
            <person name="Chen L."/>
            <person name="Yue Q."/>
            <person name="Zhang X."/>
            <person name="Xiang M."/>
            <person name="Wang C."/>
            <person name="Li S."/>
            <person name="Che Y."/>
            <person name="Ortiz-Lopez F.J."/>
            <person name="Bills G.F."/>
            <person name="Liu X."/>
            <person name="An Z."/>
        </authorList>
    </citation>
    <scope>NUCLEOTIDE SEQUENCE [LARGE SCALE GENOMIC DNA]</scope>
    <source>
        <strain evidence="2">ATCC 20868 / MF5171</strain>
    </source>
</reference>
<organism evidence="1 2">
    <name type="scientific">Glarea lozoyensis (strain ATCC 20868 / MF5171)</name>
    <dbReference type="NCBI Taxonomy" id="1116229"/>
    <lineage>
        <taxon>Eukaryota</taxon>
        <taxon>Fungi</taxon>
        <taxon>Dikarya</taxon>
        <taxon>Ascomycota</taxon>
        <taxon>Pezizomycotina</taxon>
        <taxon>Leotiomycetes</taxon>
        <taxon>Helotiales</taxon>
        <taxon>Helotiaceae</taxon>
        <taxon>Glarea</taxon>
    </lineage>
</organism>
<dbReference type="OMA" id="GYLQWAD"/>
<dbReference type="EMBL" id="KE145373">
    <property type="protein sequence ID" value="EPE24313.1"/>
    <property type="molecule type" value="Genomic_DNA"/>
</dbReference>
<dbReference type="GO" id="GO:0008168">
    <property type="term" value="F:methyltransferase activity"/>
    <property type="evidence" value="ECO:0007669"/>
    <property type="project" value="UniProtKB-KW"/>
</dbReference>
<dbReference type="HOGENOM" id="CLU_010595_9_1_1"/>
<dbReference type="Proteomes" id="UP000016922">
    <property type="component" value="Unassembled WGS sequence"/>
</dbReference>
<dbReference type="Pfam" id="PF13489">
    <property type="entry name" value="Methyltransf_23"/>
    <property type="match status" value="1"/>
</dbReference>
<evidence type="ECO:0000313" key="2">
    <source>
        <dbReference type="Proteomes" id="UP000016922"/>
    </source>
</evidence>
<dbReference type="InterPro" id="IPR029063">
    <property type="entry name" value="SAM-dependent_MTases_sf"/>
</dbReference>
<proteinExistence type="predicted"/>
<dbReference type="Gene3D" id="3.40.50.150">
    <property type="entry name" value="Vaccinia Virus protein VP39"/>
    <property type="match status" value="1"/>
</dbReference>